<reference evidence="1 2" key="1">
    <citation type="submission" date="2019-02" db="EMBL/GenBank/DDBJ databases">
        <title>Deep-cultivation of Planctomycetes and their phenomic and genomic characterization uncovers novel biology.</title>
        <authorList>
            <person name="Wiegand S."/>
            <person name="Jogler M."/>
            <person name="Boedeker C."/>
            <person name="Pinto D."/>
            <person name="Vollmers J."/>
            <person name="Rivas-Marin E."/>
            <person name="Kohn T."/>
            <person name="Peeters S.H."/>
            <person name="Heuer A."/>
            <person name="Rast P."/>
            <person name="Oberbeckmann S."/>
            <person name="Bunk B."/>
            <person name="Jeske O."/>
            <person name="Meyerdierks A."/>
            <person name="Storesund J.E."/>
            <person name="Kallscheuer N."/>
            <person name="Luecker S."/>
            <person name="Lage O.M."/>
            <person name="Pohl T."/>
            <person name="Merkel B.J."/>
            <person name="Hornburger P."/>
            <person name="Mueller R.-W."/>
            <person name="Bruemmer F."/>
            <person name="Labrenz M."/>
            <person name="Spormann A.M."/>
            <person name="Op Den Camp H."/>
            <person name="Overmann J."/>
            <person name="Amann R."/>
            <person name="Jetten M.S.M."/>
            <person name="Mascher T."/>
            <person name="Medema M.H."/>
            <person name="Devos D.P."/>
            <person name="Kaster A.-K."/>
            <person name="Ovreas L."/>
            <person name="Rohde M."/>
            <person name="Galperin M.Y."/>
            <person name="Jogler C."/>
        </authorList>
    </citation>
    <scope>NUCLEOTIDE SEQUENCE [LARGE SCALE GENOMIC DNA]</scope>
    <source>
        <strain evidence="1 2">Q31b</strain>
    </source>
</reference>
<organism evidence="1 2">
    <name type="scientific">Novipirellula aureliae</name>
    <dbReference type="NCBI Taxonomy" id="2527966"/>
    <lineage>
        <taxon>Bacteria</taxon>
        <taxon>Pseudomonadati</taxon>
        <taxon>Planctomycetota</taxon>
        <taxon>Planctomycetia</taxon>
        <taxon>Pirellulales</taxon>
        <taxon>Pirellulaceae</taxon>
        <taxon>Novipirellula</taxon>
    </lineage>
</organism>
<evidence type="ECO:0000313" key="2">
    <source>
        <dbReference type="Proteomes" id="UP000315471"/>
    </source>
</evidence>
<keyword evidence="2" id="KW-1185">Reference proteome</keyword>
<name>A0A5C6E945_9BACT</name>
<dbReference type="Proteomes" id="UP000315471">
    <property type="component" value="Unassembled WGS sequence"/>
</dbReference>
<evidence type="ECO:0000313" key="1">
    <source>
        <dbReference type="EMBL" id="TWU45124.1"/>
    </source>
</evidence>
<dbReference type="AlphaFoldDB" id="A0A5C6E945"/>
<comment type="caution">
    <text evidence="1">The sequence shown here is derived from an EMBL/GenBank/DDBJ whole genome shotgun (WGS) entry which is preliminary data.</text>
</comment>
<dbReference type="EMBL" id="SJPY01000001">
    <property type="protein sequence ID" value="TWU45124.1"/>
    <property type="molecule type" value="Genomic_DNA"/>
</dbReference>
<proteinExistence type="predicted"/>
<accession>A0A5C6E945</accession>
<gene>
    <name evidence="1" type="ORF">Q31b_02950</name>
</gene>
<sequence length="140" mass="15468">MKNGGSLFPGGGFPIEERTKTRGQKTYHIASDAIPQIKFAFDEALALMPCQSSARLYLGTAMGEAAENAFENILAALGPLGRSYLTRMLPRIHQSQVGGDDSGHNETVEALSVGIEDSRATFITFFTFTFNRFTVRFRRR</sequence>
<protein>
    <submittedName>
        <fullName evidence="1">Uncharacterized protein</fullName>
    </submittedName>
</protein>